<dbReference type="RefSeq" id="WP_260791247.1">
    <property type="nucleotide sequence ID" value="NZ_CP093313.1"/>
</dbReference>
<evidence type="ECO:0000256" key="2">
    <source>
        <dbReference type="ARBA" id="ARBA00022630"/>
    </source>
</evidence>
<dbReference type="Pfam" id="PF01613">
    <property type="entry name" value="Flavin_Reduct"/>
    <property type="match status" value="1"/>
</dbReference>
<comment type="similarity">
    <text evidence="3">Belongs to the flavoredoxin family.</text>
</comment>
<dbReference type="AlphaFoldDB" id="A0A9J7BH74"/>
<accession>A0A9J7BH74</accession>
<comment type="cofactor">
    <cofactor evidence="1">
        <name>FMN</name>
        <dbReference type="ChEBI" id="CHEBI:58210"/>
    </cofactor>
</comment>
<organism evidence="5 6">
    <name type="scientific">Occallatibacter riparius</name>
    <dbReference type="NCBI Taxonomy" id="1002689"/>
    <lineage>
        <taxon>Bacteria</taxon>
        <taxon>Pseudomonadati</taxon>
        <taxon>Acidobacteriota</taxon>
        <taxon>Terriglobia</taxon>
        <taxon>Terriglobales</taxon>
        <taxon>Acidobacteriaceae</taxon>
        <taxon>Occallatibacter</taxon>
    </lineage>
</organism>
<dbReference type="EMBL" id="CP093313">
    <property type="protein sequence ID" value="UWZ82136.1"/>
    <property type="molecule type" value="Genomic_DNA"/>
</dbReference>
<reference evidence="5" key="1">
    <citation type="submission" date="2021-04" db="EMBL/GenBank/DDBJ databases">
        <title>Phylogenetic analysis of Acidobacteriaceae.</title>
        <authorList>
            <person name="Qiu L."/>
            <person name="Zhang Q."/>
        </authorList>
    </citation>
    <scope>NUCLEOTIDE SEQUENCE</scope>
    <source>
        <strain evidence="5">DSM 25168</strain>
    </source>
</reference>
<evidence type="ECO:0000313" key="6">
    <source>
        <dbReference type="Proteomes" id="UP001059380"/>
    </source>
</evidence>
<keyword evidence="6" id="KW-1185">Reference proteome</keyword>
<dbReference type="InterPro" id="IPR002563">
    <property type="entry name" value="Flavin_Rdtase-like_dom"/>
</dbReference>
<dbReference type="PANTHER" id="PTHR43567:SF1">
    <property type="entry name" value="FLAVOREDOXIN"/>
    <property type="match status" value="1"/>
</dbReference>
<proteinExistence type="inferred from homology"/>
<keyword evidence="2" id="KW-0285">Flavoprotein</keyword>
<dbReference type="GO" id="GO:0010181">
    <property type="term" value="F:FMN binding"/>
    <property type="evidence" value="ECO:0007669"/>
    <property type="project" value="InterPro"/>
</dbReference>
<dbReference type="PANTHER" id="PTHR43567">
    <property type="entry name" value="FLAVOREDOXIN-RELATED-RELATED"/>
    <property type="match status" value="1"/>
</dbReference>
<feature type="domain" description="Flavin reductase like" evidence="4">
    <location>
        <begin position="20"/>
        <end position="199"/>
    </location>
</feature>
<dbReference type="InterPro" id="IPR052174">
    <property type="entry name" value="Flavoredoxin"/>
</dbReference>
<protein>
    <submittedName>
        <fullName evidence="5">Flavin reductase family protein</fullName>
    </submittedName>
</protein>
<evidence type="ECO:0000259" key="4">
    <source>
        <dbReference type="Pfam" id="PF01613"/>
    </source>
</evidence>
<sequence>MSHSFEHSDFETIAPKILYFGNPVALISSLNEDGTPNLAPISSFWALGWTMTLGLLSDTKTLQNLKAQPECVVNLPSPDMWRQVEALAPLTGRNPVPEDKREKFRFERDKFAAASFTTMPSEVVSAPRVRECPVQLEAVTRSIHELSGESRIQKLGGAASVEIEILRVHVRRDFVVNGHYIDPAKWQPLIYNFRHYFGLGEELGSTFRAEV</sequence>
<dbReference type="Gene3D" id="2.30.110.10">
    <property type="entry name" value="Electron Transport, Fmn-binding Protein, Chain A"/>
    <property type="match status" value="1"/>
</dbReference>
<dbReference type="KEGG" id="orp:MOP44_16320"/>
<dbReference type="SUPFAM" id="SSF50475">
    <property type="entry name" value="FMN-binding split barrel"/>
    <property type="match status" value="1"/>
</dbReference>
<dbReference type="Proteomes" id="UP001059380">
    <property type="component" value="Chromosome"/>
</dbReference>
<gene>
    <name evidence="5" type="ORF">MOP44_16320</name>
</gene>
<evidence type="ECO:0000256" key="1">
    <source>
        <dbReference type="ARBA" id="ARBA00001917"/>
    </source>
</evidence>
<dbReference type="InterPro" id="IPR012349">
    <property type="entry name" value="Split_barrel_FMN-bd"/>
</dbReference>
<evidence type="ECO:0000256" key="3">
    <source>
        <dbReference type="ARBA" id="ARBA00038054"/>
    </source>
</evidence>
<name>A0A9J7BH74_9BACT</name>
<evidence type="ECO:0000313" key="5">
    <source>
        <dbReference type="EMBL" id="UWZ82136.1"/>
    </source>
</evidence>
<dbReference type="GO" id="GO:0016646">
    <property type="term" value="F:oxidoreductase activity, acting on the CH-NH group of donors, NAD or NADP as acceptor"/>
    <property type="evidence" value="ECO:0007669"/>
    <property type="project" value="UniProtKB-ARBA"/>
</dbReference>